<gene>
    <name evidence="1" type="ORF">FME64_29215</name>
</gene>
<name>A0AAW4HZL0_BACTU</name>
<dbReference type="PANTHER" id="PTHR30619:SF1">
    <property type="entry name" value="RECOMBINATION PROTEIN 2"/>
    <property type="match status" value="1"/>
</dbReference>
<dbReference type="Proteomes" id="UP000775627">
    <property type="component" value="Unassembled WGS sequence"/>
</dbReference>
<evidence type="ECO:0000313" key="1">
    <source>
        <dbReference type="EMBL" id="MBN9901370.1"/>
    </source>
</evidence>
<dbReference type="RefSeq" id="WP_322192433.1">
    <property type="nucleotide sequence ID" value="NZ_JAWUAH010000042.1"/>
</dbReference>
<dbReference type="SUPFAM" id="SSF56281">
    <property type="entry name" value="Metallo-hydrolase/oxidoreductase"/>
    <property type="match status" value="1"/>
</dbReference>
<accession>A0AAW4HZL0</accession>
<dbReference type="EMBL" id="VIXF01000006">
    <property type="protein sequence ID" value="MBN9901370.1"/>
    <property type="molecule type" value="Genomic_DNA"/>
</dbReference>
<dbReference type="PANTHER" id="PTHR30619">
    <property type="entry name" value="DNA INTERNALIZATION/COMPETENCE PROTEIN COMEC/REC2"/>
    <property type="match status" value="1"/>
</dbReference>
<dbReference type="InterPro" id="IPR036866">
    <property type="entry name" value="RibonucZ/Hydroxyglut_hydro"/>
</dbReference>
<reference evidence="1" key="1">
    <citation type="submission" date="2019-07" db="EMBL/GenBank/DDBJ databases">
        <authorList>
            <person name="Lazarte J.N."/>
            <person name="Poliero A."/>
            <person name="Beron C."/>
        </authorList>
    </citation>
    <scope>NUCLEOTIDE SEQUENCE</scope>
    <source>
        <strain evidence="1">FCC7</strain>
    </source>
</reference>
<dbReference type="InterPro" id="IPR052159">
    <property type="entry name" value="Competence_DNA_uptake"/>
</dbReference>
<comment type="caution">
    <text evidence="1">The sequence shown here is derived from an EMBL/GenBank/DDBJ whole genome shotgun (WGS) entry which is preliminary data.</text>
</comment>
<proteinExistence type="predicted"/>
<sequence length="396" mass="45603">MHIYIEKYDRQQGMLLADFVYVEHLDQFCDRIGQRLNEADERTMILIEGLNFVSGIYPKEGCVYHFPDELITKYKWNRESIEESEEEKEIGSSDIIAFRAKGNGEIPSFFSKALKRYKWNLAKPKDLSYWDGKPCGGKGIKEDLSVKVRNVGQGNWNEVYKKDRCILIYDLGVSIKYNNHQVKQIIRNTQAFKDSPSLIISHWDIDHYKAIFQAESELLGSLCCVFCPAKLPNLTSERAFKRLKENCNYINSIEEDDSRLISRRISLSLVFDEPNFVLFRGEKSSDRNKSGLSIAVWNKNSSIILAGDHYYYQIFDYIYKKIPQGLKVNLVTPHHGGEAGSLKRYIGNIPNVNIAATSTGENNYEHPKPENKKNIIKMGFKWVSTNEVNGDIEILL</sequence>
<evidence type="ECO:0008006" key="3">
    <source>
        <dbReference type="Google" id="ProtNLM"/>
    </source>
</evidence>
<reference evidence="1" key="2">
    <citation type="journal article" date="2021" name="J. Invertebr. Pathol.">
        <title>Molecular characterization of a Bacillus thuringiensis strain from Argentina, toxic against Lepidoptera and Coleoptera, based on its whole-genome and Cry protein analysis.</title>
        <authorList>
            <person name="Nicolas Lazarte J."/>
            <person name="Pia Valacco M."/>
            <person name="Moreno S."/>
            <person name="Salerno G.L."/>
            <person name="Beron C.M."/>
        </authorList>
    </citation>
    <scope>NUCLEOTIDE SEQUENCE</scope>
    <source>
        <strain evidence="1">FCC7</strain>
    </source>
</reference>
<dbReference type="AlphaFoldDB" id="A0AAW4HZL0"/>
<organism evidence="1 2">
    <name type="scientific">Bacillus thuringiensis</name>
    <dbReference type="NCBI Taxonomy" id="1428"/>
    <lineage>
        <taxon>Bacteria</taxon>
        <taxon>Bacillati</taxon>
        <taxon>Bacillota</taxon>
        <taxon>Bacilli</taxon>
        <taxon>Bacillales</taxon>
        <taxon>Bacillaceae</taxon>
        <taxon>Bacillus</taxon>
        <taxon>Bacillus cereus group</taxon>
    </lineage>
</organism>
<evidence type="ECO:0000313" key="2">
    <source>
        <dbReference type="Proteomes" id="UP000775627"/>
    </source>
</evidence>
<protein>
    <recommendedName>
        <fullName evidence="3">MBL fold metallo-hydrolase</fullName>
    </recommendedName>
</protein>
<dbReference type="Gene3D" id="3.60.15.10">
    <property type="entry name" value="Ribonuclease Z/Hydroxyacylglutathione hydrolase-like"/>
    <property type="match status" value="1"/>
</dbReference>